<dbReference type="Proteomes" id="UP000518288">
    <property type="component" value="Unassembled WGS sequence"/>
</dbReference>
<dbReference type="GO" id="GO:0004757">
    <property type="term" value="F:sepiapterin reductase (NADP+) activity"/>
    <property type="evidence" value="ECO:0007669"/>
    <property type="project" value="TreeGrafter"/>
</dbReference>
<evidence type="ECO:0000313" key="5">
    <source>
        <dbReference type="EMBL" id="NYG33449.1"/>
    </source>
</evidence>
<dbReference type="InterPro" id="IPR002347">
    <property type="entry name" value="SDR_fam"/>
</dbReference>
<proteinExistence type="predicted"/>
<dbReference type="PANTHER" id="PTHR44085">
    <property type="entry name" value="SEPIAPTERIN REDUCTASE"/>
    <property type="match status" value="1"/>
</dbReference>
<dbReference type="EMBL" id="JACCFH010000001">
    <property type="protein sequence ID" value="NYG33449.1"/>
    <property type="molecule type" value="Genomic_DNA"/>
</dbReference>
<dbReference type="RefSeq" id="WP_179634213.1">
    <property type="nucleotide sequence ID" value="NZ_JACCFH010000001.1"/>
</dbReference>
<dbReference type="Pfam" id="PF00106">
    <property type="entry name" value="adh_short"/>
    <property type="match status" value="1"/>
</dbReference>
<evidence type="ECO:0000256" key="2">
    <source>
        <dbReference type="ARBA" id="ARBA00022490"/>
    </source>
</evidence>
<dbReference type="PROSITE" id="PS00061">
    <property type="entry name" value="ADH_SHORT"/>
    <property type="match status" value="1"/>
</dbReference>
<evidence type="ECO:0000313" key="6">
    <source>
        <dbReference type="Proteomes" id="UP000518288"/>
    </source>
</evidence>
<dbReference type="GO" id="GO:0006729">
    <property type="term" value="P:tetrahydrobiopterin biosynthetic process"/>
    <property type="evidence" value="ECO:0007669"/>
    <property type="project" value="TreeGrafter"/>
</dbReference>
<comment type="caution">
    <text evidence="5">The sequence shown here is derived from an EMBL/GenBank/DDBJ whole genome shotgun (WGS) entry which is preliminary data.</text>
</comment>
<evidence type="ECO:0000256" key="3">
    <source>
        <dbReference type="ARBA" id="ARBA00022857"/>
    </source>
</evidence>
<keyword evidence="3" id="KW-0521">NADP</keyword>
<keyword evidence="2" id="KW-0963">Cytoplasm</keyword>
<organism evidence="5 6">
    <name type="scientific">Sphaerotilus montanus</name>
    <dbReference type="NCBI Taxonomy" id="522889"/>
    <lineage>
        <taxon>Bacteria</taxon>
        <taxon>Pseudomonadati</taxon>
        <taxon>Pseudomonadota</taxon>
        <taxon>Betaproteobacteria</taxon>
        <taxon>Burkholderiales</taxon>
        <taxon>Sphaerotilaceae</taxon>
        <taxon>Sphaerotilus</taxon>
    </lineage>
</organism>
<keyword evidence="6" id="KW-1185">Reference proteome</keyword>
<dbReference type="PRINTS" id="PR00081">
    <property type="entry name" value="GDHRDH"/>
</dbReference>
<evidence type="ECO:0000256" key="4">
    <source>
        <dbReference type="ARBA" id="ARBA00023002"/>
    </source>
</evidence>
<dbReference type="SUPFAM" id="SSF51735">
    <property type="entry name" value="NAD(P)-binding Rossmann-fold domains"/>
    <property type="match status" value="1"/>
</dbReference>
<accession>A0A7Y9UCD5</accession>
<reference evidence="5 6" key="1">
    <citation type="submission" date="2020-07" db="EMBL/GenBank/DDBJ databases">
        <title>Genomic Encyclopedia of Archaeal and Bacterial Type Strains, Phase II (KMG-II): from individual species to whole genera.</title>
        <authorList>
            <person name="Goeker M."/>
        </authorList>
    </citation>
    <scope>NUCLEOTIDE SEQUENCE [LARGE SCALE GENOMIC DNA]</scope>
    <source>
        <strain evidence="5 6">DSM 21226</strain>
    </source>
</reference>
<dbReference type="InterPro" id="IPR036291">
    <property type="entry name" value="NAD(P)-bd_dom_sf"/>
</dbReference>
<dbReference type="PANTHER" id="PTHR44085:SF2">
    <property type="entry name" value="SEPIAPTERIN REDUCTASE"/>
    <property type="match status" value="1"/>
</dbReference>
<sequence length="257" mass="26585">MTEHLMILTGASRGLGLAVARQWLQTSGHVLIALARHPDASLADRAQQQGSRCLSWALDLADAPAAAQALADWLAAQPADAFASATLLNNAGVLSPLGPIGASSAAELSNALRVGLEAPMLLTAAFLRGTEGWSARQAGAVKVLNVSSGLGRRAMAGSAAYCAAKAGMDHYSRAVALEEAQRPHPARIVSLAPGVVDTDMQVQLRAGDPAAFPDRLRFVQLKDAGLLDSAEAAAAKVLAWLDRADFGAQPIADVREG</sequence>
<name>A0A7Y9UCD5_9BURK</name>
<comment type="subcellular location">
    <subcellularLocation>
        <location evidence="1">Cytoplasm</location>
    </subcellularLocation>
</comment>
<dbReference type="InterPro" id="IPR020904">
    <property type="entry name" value="Sc_DH/Rdtase_CS"/>
</dbReference>
<gene>
    <name evidence="5" type="ORF">BDD16_002435</name>
</gene>
<dbReference type="AlphaFoldDB" id="A0A7Y9UCD5"/>
<dbReference type="Gene3D" id="3.40.50.720">
    <property type="entry name" value="NAD(P)-binding Rossmann-like Domain"/>
    <property type="match status" value="1"/>
</dbReference>
<dbReference type="GO" id="GO:0005737">
    <property type="term" value="C:cytoplasm"/>
    <property type="evidence" value="ECO:0007669"/>
    <property type="project" value="UniProtKB-SubCell"/>
</dbReference>
<protein>
    <submittedName>
        <fullName evidence="5">NAD(P)-dependent dehydrogenase (Short-subunit alcohol dehydrogenase family)</fullName>
    </submittedName>
</protein>
<evidence type="ECO:0000256" key="1">
    <source>
        <dbReference type="ARBA" id="ARBA00004496"/>
    </source>
</evidence>
<dbReference type="InterPro" id="IPR051721">
    <property type="entry name" value="Biopterin_syn/organic_redct"/>
</dbReference>
<keyword evidence="4" id="KW-0560">Oxidoreductase</keyword>